<reference evidence="4" key="1">
    <citation type="submission" date="2017-03" db="EMBL/GenBank/DDBJ databases">
        <authorList>
            <person name="Monnet C."/>
        </authorList>
    </citation>
    <scope>NUCLEOTIDE SEQUENCE [LARGE SCALE GENOMIC DNA]</scope>
    <source>
        <strain evidence="4">SJ5-8</strain>
    </source>
</reference>
<dbReference type="InterPro" id="IPR003675">
    <property type="entry name" value="Rce1/LyrA-like_dom"/>
</dbReference>
<evidence type="ECO:0000259" key="2">
    <source>
        <dbReference type="Pfam" id="PF02517"/>
    </source>
</evidence>
<dbReference type="GO" id="GO:0006508">
    <property type="term" value="P:proteolysis"/>
    <property type="evidence" value="ECO:0007669"/>
    <property type="project" value="UniProtKB-KW"/>
</dbReference>
<organism evidence="3 4">
    <name type="scientific">Brevibacterium jeotgali</name>
    <dbReference type="NCBI Taxonomy" id="1262550"/>
    <lineage>
        <taxon>Bacteria</taxon>
        <taxon>Bacillati</taxon>
        <taxon>Actinomycetota</taxon>
        <taxon>Actinomycetes</taxon>
        <taxon>Micrococcales</taxon>
        <taxon>Brevibacteriaceae</taxon>
        <taxon>Brevibacterium</taxon>
    </lineage>
</organism>
<keyword evidence="3" id="KW-0378">Hydrolase</keyword>
<feature type="transmembrane region" description="Helical" evidence="1">
    <location>
        <begin position="112"/>
        <end position="133"/>
    </location>
</feature>
<feature type="transmembrane region" description="Helical" evidence="1">
    <location>
        <begin position="180"/>
        <end position="200"/>
    </location>
</feature>
<dbReference type="InterPro" id="IPR042150">
    <property type="entry name" value="MmRce1-like"/>
</dbReference>
<protein>
    <submittedName>
        <fullName evidence="3">CAAX protease self-immunity</fullName>
    </submittedName>
</protein>
<proteinExistence type="predicted"/>
<keyword evidence="1" id="KW-1133">Transmembrane helix</keyword>
<dbReference type="Pfam" id="PF02517">
    <property type="entry name" value="Rce1-like"/>
    <property type="match status" value="1"/>
</dbReference>
<accession>A0A2H1L133</accession>
<dbReference type="EMBL" id="FXZM01000001">
    <property type="protein sequence ID" value="SMY10445.1"/>
    <property type="molecule type" value="Genomic_DNA"/>
</dbReference>
<keyword evidence="1" id="KW-0472">Membrane</keyword>
<evidence type="ECO:0000256" key="1">
    <source>
        <dbReference type="SAM" id="Phobius"/>
    </source>
</evidence>
<name>A0A2H1L133_9MICO</name>
<dbReference type="GO" id="GO:0004175">
    <property type="term" value="F:endopeptidase activity"/>
    <property type="evidence" value="ECO:0007669"/>
    <property type="project" value="UniProtKB-ARBA"/>
</dbReference>
<dbReference type="PANTHER" id="PTHR35797:SF1">
    <property type="entry name" value="PROTEASE"/>
    <property type="match status" value="1"/>
</dbReference>
<keyword evidence="4" id="KW-1185">Reference proteome</keyword>
<keyword evidence="3" id="KW-0645">Protease</keyword>
<evidence type="ECO:0000313" key="3">
    <source>
        <dbReference type="EMBL" id="SMY10445.1"/>
    </source>
</evidence>
<gene>
    <name evidence="3" type="ORF">BJEO58_00011</name>
</gene>
<dbReference type="AlphaFoldDB" id="A0A2H1L133"/>
<dbReference type="PANTHER" id="PTHR35797">
    <property type="entry name" value="PROTEASE-RELATED"/>
    <property type="match status" value="1"/>
</dbReference>
<feature type="domain" description="CAAX prenyl protease 2/Lysostaphin resistance protein A-like" evidence="2">
    <location>
        <begin position="119"/>
        <end position="216"/>
    </location>
</feature>
<feature type="transmembrane region" description="Helical" evidence="1">
    <location>
        <begin position="236"/>
        <end position="258"/>
    </location>
</feature>
<dbReference type="GO" id="GO:0080120">
    <property type="term" value="P:CAAX-box protein maturation"/>
    <property type="evidence" value="ECO:0007669"/>
    <property type="project" value="UniProtKB-ARBA"/>
</dbReference>
<keyword evidence="1" id="KW-0812">Transmembrane</keyword>
<feature type="transmembrane region" description="Helical" evidence="1">
    <location>
        <begin position="145"/>
        <end position="168"/>
    </location>
</feature>
<evidence type="ECO:0000313" key="4">
    <source>
        <dbReference type="Proteomes" id="UP000234462"/>
    </source>
</evidence>
<feature type="transmembrane region" description="Helical" evidence="1">
    <location>
        <begin position="75"/>
        <end position="100"/>
    </location>
</feature>
<dbReference type="Proteomes" id="UP000234462">
    <property type="component" value="Unassembled WGS sequence"/>
</dbReference>
<sequence length="268" mass="27730">MGASIAVLTAVCGIFLITDVSVPPWALFIGRWIPALVALVVMVRTPSLHGAGRGTLGSWWGLRRPRGTQGRARPVGTLVASAGSAAGVLVIAVVTAALAATVGAIELQSTGVLFMGVLSILSFTLVLAASTLGEEVVWRSHLPRLLDGGFWPGAFLIAAAWTAFHVPLHLTYVLQGDMPGSHAVALTFGLLPLSLFLSAAASRWGNVWPAVIAHAVPVSALTLATDSAGLDAAAVWTVTGISAALLLSASMAVAPVEGERRPQREIRR</sequence>